<dbReference type="Gene3D" id="3.40.190.10">
    <property type="entry name" value="Periplasmic binding protein-like II"/>
    <property type="match status" value="1"/>
</dbReference>
<dbReference type="InterPro" id="IPR005064">
    <property type="entry name" value="BUG"/>
</dbReference>
<organism evidence="2 3">
    <name type="scientific">Phreatobacter stygius</name>
    <dbReference type="NCBI Taxonomy" id="1940610"/>
    <lineage>
        <taxon>Bacteria</taxon>
        <taxon>Pseudomonadati</taxon>
        <taxon>Pseudomonadota</taxon>
        <taxon>Alphaproteobacteria</taxon>
        <taxon>Hyphomicrobiales</taxon>
        <taxon>Phreatobacteraceae</taxon>
        <taxon>Phreatobacter</taxon>
    </lineage>
</organism>
<protein>
    <submittedName>
        <fullName evidence="2">Tripartite tricarboxylate transporter substrate binding protein</fullName>
    </submittedName>
</protein>
<dbReference type="InterPro" id="IPR042100">
    <property type="entry name" value="Bug_dom1"/>
</dbReference>
<dbReference type="Pfam" id="PF03401">
    <property type="entry name" value="TctC"/>
    <property type="match status" value="1"/>
</dbReference>
<dbReference type="PANTHER" id="PTHR42928">
    <property type="entry name" value="TRICARBOXYLATE-BINDING PROTEIN"/>
    <property type="match status" value="1"/>
</dbReference>
<dbReference type="PANTHER" id="PTHR42928:SF5">
    <property type="entry name" value="BLR1237 PROTEIN"/>
    <property type="match status" value="1"/>
</dbReference>
<gene>
    <name evidence="2" type="ORF">E8M01_04535</name>
</gene>
<dbReference type="PIRSF" id="PIRSF017082">
    <property type="entry name" value="YflP"/>
    <property type="match status" value="1"/>
</dbReference>
<name>A0A4D7AXQ6_9HYPH</name>
<proteinExistence type="inferred from homology"/>
<accession>A0A4D7AXQ6</accession>
<dbReference type="Gene3D" id="3.40.190.150">
    <property type="entry name" value="Bordetella uptake gene, domain 1"/>
    <property type="match status" value="1"/>
</dbReference>
<dbReference type="AlphaFoldDB" id="A0A4D7AXQ6"/>
<keyword evidence="3" id="KW-1185">Reference proteome</keyword>
<dbReference type="SUPFAM" id="SSF53850">
    <property type="entry name" value="Periplasmic binding protein-like II"/>
    <property type="match status" value="1"/>
</dbReference>
<evidence type="ECO:0000313" key="2">
    <source>
        <dbReference type="EMBL" id="QCI63568.1"/>
    </source>
</evidence>
<dbReference type="KEGG" id="pstg:E8M01_04535"/>
<comment type="similarity">
    <text evidence="1">Belongs to the UPF0065 (bug) family.</text>
</comment>
<dbReference type="OrthoDB" id="7250553at2"/>
<dbReference type="Proteomes" id="UP000298781">
    <property type="component" value="Chromosome"/>
</dbReference>
<evidence type="ECO:0000313" key="3">
    <source>
        <dbReference type="Proteomes" id="UP000298781"/>
    </source>
</evidence>
<reference evidence="2 3" key="1">
    <citation type="submission" date="2019-04" db="EMBL/GenBank/DDBJ databases">
        <title>Phreatobacter aquaticus sp. nov.</title>
        <authorList>
            <person name="Choi A."/>
        </authorList>
    </citation>
    <scope>NUCLEOTIDE SEQUENCE [LARGE SCALE GENOMIC DNA]</scope>
    <source>
        <strain evidence="2 3">KCTC 52518</strain>
    </source>
</reference>
<evidence type="ECO:0000256" key="1">
    <source>
        <dbReference type="ARBA" id="ARBA00006987"/>
    </source>
</evidence>
<dbReference type="EMBL" id="CP039690">
    <property type="protein sequence ID" value="QCI63568.1"/>
    <property type="molecule type" value="Genomic_DNA"/>
</dbReference>
<sequence length="372" mass="38470">MTTRQLHHQSGHDPRRDLNLTCLFGTAGARGQAMTRRFHDIHQRPAPSADRRAVLGALGAMLAAPTALAQSGKRRPDGNARFVVPFAPGGSVDVLGRAVAKAVSERLGHQVVVENVAGGSTNLGSERVAKSAPDGLTVLVASDSLAINKSLFRDLGFDPVSSFEPVTLAISAPQILVTHPKSGFSDVAGFIAAARARSGALTVGLPGSGVIGHLASEVVNLRLGGLKVNHIPYNGGAPATRDLIGGHLDAVYITLPAVTSQVRERSLTGLAVTSAARSKALPSVPSFAEHVIPGLDLVSWQGFLLPAGTARGLVEGWHELIAGALASPEVVRTLSGLGFDIIAQGPEAFAALIKADVARFADVVREAGLARS</sequence>